<organism evidence="1 2">
    <name type="scientific">Limobrevibacterium gyesilva</name>
    <dbReference type="NCBI Taxonomy" id="2991712"/>
    <lineage>
        <taxon>Bacteria</taxon>
        <taxon>Pseudomonadati</taxon>
        <taxon>Pseudomonadota</taxon>
        <taxon>Alphaproteobacteria</taxon>
        <taxon>Acetobacterales</taxon>
        <taxon>Acetobacteraceae</taxon>
        <taxon>Limobrevibacterium</taxon>
    </lineage>
</organism>
<dbReference type="Proteomes" id="UP001165679">
    <property type="component" value="Unassembled WGS sequence"/>
</dbReference>
<accession>A0AA41YSJ8</accession>
<keyword evidence="2" id="KW-1185">Reference proteome</keyword>
<reference evidence="1" key="2">
    <citation type="submission" date="2022-10" db="EMBL/GenBank/DDBJ databases">
        <authorList>
            <person name="Trinh H.N."/>
        </authorList>
    </citation>
    <scope>NUCLEOTIDE SEQUENCE</scope>
    <source>
        <strain evidence="1">RN2-1</strain>
    </source>
</reference>
<proteinExistence type="predicted"/>
<gene>
    <name evidence="1" type="ORF">OL599_08830</name>
</gene>
<dbReference type="RefSeq" id="WP_264713330.1">
    <property type="nucleotide sequence ID" value="NZ_JAPDNT010000004.1"/>
</dbReference>
<protein>
    <submittedName>
        <fullName evidence="1">Uncharacterized protein</fullName>
    </submittedName>
</protein>
<dbReference type="AlphaFoldDB" id="A0AA41YSJ8"/>
<evidence type="ECO:0000313" key="2">
    <source>
        <dbReference type="Proteomes" id="UP001165679"/>
    </source>
</evidence>
<dbReference type="EMBL" id="JAPDNT010000004">
    <property type="protein sequence ID" value="MCW3474687.1"/>
    <property type="molecule type" value="Genomic_DNA"/>
</dbReference>
<sequence length="109" mass="12346">MIDNPITAMDLLDKLIEALPFPARLTPELQASLREQNHSGSIPTSRQVILLHYMGNEGGILCKLDLGPDVEKTAFVSITHLRFDARLPSAREITAYQKRRVKNLQRQPR</sequence>
<evidence type="ECO:0000313" key="1">
    <source>
        <dbReference type="EMBL" id="MCW3474687.1"/>
    </source>
</evidence>
<comment type="caution">
    <text evidence="1">The sequence shown here is derived from an EMBL/GenBank/DDBJ whole genome shotgun (WGS) entry which is preliminary data.</text>
</comment>
<name>A0AA41YSJ8_9PROT</name>
<reference evidence="1" key="1">
    <citation type="submission" date="2022-09" db="EMBL/GenBank/DDBJ databases">
        <title>Rhodovastum sp. nov. RN2-1 isolated from soil in Seongnam, South Korea.</title>
        <authorList>
            <person name="Le N.T."/>
        </authorList>
    </citation>
    <scope>NUCLEOTIDE SEQUENCE</scope>
    <source>
        <strain evidence="1">RN2-1</strain>
    </source>
</reference>